<feature type="domain" description="Glycosyltransferase subfamily 4-like N-terminal" evidence="2">
    <location>
        <begin position="14"/>
        <end position="177"/>
    </location>
</feature>
<dbReference type="Proteomes" id="UP000799092">
    <property type="component" value="Unassembled WGS sequence"/>
</dbReference>
<name>A0A6A8DL85_9BACI</name>
<dbReference type="PANTHER" id="PTHR45947">
    <property type="entry name" value="SULFOQUINOVOSYL TRANSFERASE SQD2"/>
    <property type="match status" value="1"/>
</dbReference>
<dbReference type="AlphaFoldDB" id="A0A6A8DL85"/>
<dbReference type="EMBL" id="WJNG01000016">
    <property type="protein sequence ID" value="MRH44551.1"/>
    <property type="molecule type" value="Genomic_DNA"/>
</dbReference>
<proteinExistence type="predicted"/>
<dbReference type="GO" id="GO:0016758">
    <property type="term" value="F:hexosyltransferase activity"/>
    <property type="evidence" value="ECO:0007669"/>
    <property type="project" value="TreeGrafter"/>
</dbReference>
<dbReference type="InterPro" id="IPR050194">
    <property type="entry name" value="Glycosyltransferase_grp1"/>
</dbReference>
<dbReference type="Pfam" id="PF00534">
    <property type="entry name" value="Glycos_transf_1"/>
    <property type="match status" value="1"/>
</dbReference>
<protein>
    <submittedName>
        <fullName evidence="3">Glycosyltransferase</fullName>
    </submittedName>
</protein>
<feature type="domain" description="Glycosyl transferase family 1" evidence="1">
    <location>
        <begin position="187"/>
        <end position="348"/>
    </location>
</feature>
<dbReference type="PANTHER" id="PTHR45947:SF3">
    <property type="entry name" value="SULFOQUINOVOSYL TRANSFERASE SQD2"/>
    <property type="match status" value="1"/>
</dbReference>
<keyword evidence="3" id="KW-0808">Transferase</keyword>
<dbReference type="Gene3D" id="3.40.50.2000">
    <property type="entry name" value="Glycogen Phosphorylase B"/>
    <property type="match status" value="2"/>
</dbReference>
<dbReference type="CDD" id="cd03814">
    <property type="entry name" value="GT4-like"/>
    <property type="match status" value="1"/>
</dbReference>
<dbReference type="Pfam" id="PF13439">
    <property type="entry name" value="Glyco_transf_4"/>
    <property type="match status" value="1"/>
</dbReference>
<dbReference type="OrthoDB" id="9802525at2"/>
<organism evidence="3 4">
    <name type="scientific">Aquibacillus halophilus</name>
    <dbReference type="NCBI Taxonomy" id="930132"/>
    <lineage>
        <taxon>Bacteria</taxon>
        <taxon>Bacillati</taxon>
        <taxon>Bacillota</taxon>
        <taxon>Bacilli</taxon>
        <taxon>Bacillales</taxon>
        <taxon>Bacillaceae</taxon>
        <taxon>Aquibacillus</taxon>
    </lineage>
</organism>
<dbReference type="SUPFAM" id="SSF53756">
    <property type="entry name" value="UDP-Glycosyltransferase/glycogen phosphorylase"/>
    <property type="match status" value="1"/>
</dbReference>
<evidence type="ECO:0000313" key="4">
    <source>
        <dbReference type="Proteomes" id="UP000799092"/>
    </source>
</evidence>
<accession>A0A6A8DL85</accession>
<evidence type="ECO:0000259" key="1">
    <source>
        <dbReference type="Pfam" id="PF00534"/>
    </source>
</evidence>
<comment type="caution">
    <text evidence="3">The sequence shown here is derived from an EMBL/GenBank/DDBJ whole genome shotgun (WGS) entry which is preliminary data.</text>
</comment>
<evidence type="ECO:0000259" key="2">
    <source>
        <dbReference type="Pfam" id="PF13439"/>
    </source>
</evidence>
<gene>
    <name evidence="3" type="ORF">GH741_18050</name>
</gene>
<dbReference type="InterPro" id="IPR028098">
    <property type="entry name" value="Glyco_trans_4-like_N"/>
</dbReference>
<reference evidence="3" key="1">
    <citation type="submission" date="2019-11" db="EMBL/GenBank/DDBJ databases">
        <authorList>
            <person name="Li J."/>
        </authorList>
    </citation>
    <scope>NUCLEOTIDE SEQUENCE</scope>
    <source>
        <strain evidence="3">B6B</strain>
    </source>
</reference>
<keyword evidence="4" id="KW-1185">Reference proteome</keyword>
<evidence type="ECO:0000313" key="3">
    <source>
        <dbReference type="EMBL" id="MRH44551.1"/>
    </source>
</evidence>
<dbReference type="RefSeq" id="WP_153738163.1">
    <property type="nucleotide sequence ID" value="NZ_WJNG01000016.1"/>
</dbReference>
<dbReference type="InterPro" id="IPR001296">
    <property type="entry name" value="Glyco_trans_1"/>
</dbReference>
<sequence length="384" mass="44262">MKIAIFVDTYTPQVNGVAGTFQRLTDYLEDNNIEYRLFVPEIDEDLFSNQVFRFASLPFYLYPECRLALPNVFHIKKELEQFQPDLIHIATPFNMGLTGLFLAKKLDIPVVGSYHTNFDRYLQYYDLQFLSKWLWRYLNWFHRSFHKTFVPSNETKSILVNQGFSNVHIWSRGVDTKKFHPHFSSNRIREKYHITAPFILSFVGRLAPEKDIEILMRTAKRLPFEVKDKVHWLLVGDGPLYQNLQKDKIDNMTFTGYLKGEQLAELYASSNLFVFPSSTETFGNVVLEAHACGTAAVVAKAGGVQEIIQHNRSGLLCEPGNVDDFANNISSLINDESRLKLMGIEARKIALSRSWDSVFFSLFLHYQEVIDEVCSNPYGKVANN</sequence>